<evidence type="ECO:0000256" key="1">
    <source>
        <dbReference type="ARBA" id="ARBA00022729"/>
    </source>
</evidence>
<organism evidence="6 7">
    <name type="scientific">Flavobacterium branchiophilum</name>
    <dbReference type="NCBI Taxonomy" id="55197"/>
    <lineage>
        <taxon>Bacteria</taxon>
        <taxon>Pseudomonadati</taxon>
        <taxon>Bacteroidota</taxon>
        <taxon>Flavobacteriia</taxon>
        <taxon>Flavobacteriales</taxon>
        <taxon>Flavobacteriaceae</taxon>
        <taxon>Flavobacterium</taxon>
    </lineage>
</organism>
<dbReference type="Gene3D" id="2.60.40.10">
    <property type="entry name" value="Immunoglobulins"/>
    <property type="match status" value="1"/>
</dbReference>
<feature type="domain" description="Fibronectin type-III" evidence="5">
    <location>
        <begin position="478"/>
        <end position="570"/>
    </location>
</feature>
<dbReference type="Pfam" id="PF00041">
    <property type="entry name" value="fn3"/>
    <property type="match status" value="1"/>
</dbReference>
<protein>
    <recommendedName>
        <fullName evidence="8">Secreted protein (Por secretion system target)</fullName>
    </recommendedName>
</protein>
<evidence type="ECO:0000256" key="2">
    <source>
        <dbReference type="ARBA" id="ARBA00023157"/>
    </source>
</evidence>
<dbReference type="CDD" id="cd00063">
    <property type="entry name" value="FN3"/>
    <property type="match status" value="1"/>
</dbReference>
<dbReference type="Gene3D" id="2.60.120.290">
    <property type="entry name" value="Spermadhesin, CUB domain"/>
    <property type="match status" value="1"/>
</dbReference>
<accession>A0A2H3K9N4</accession>
<dbReference type="InterPro" id="IPR035914">
    <property type="entry name" value="Sperma_CUB_dom_sf"/>
</dbReference>
<dbReference type="SUPFAM" id="SSF49854">
    <property type="entry name" value="Spermadhesin, CUB domain"/>
    <property type="match status" value="1"/>
</dbReference>
<dbReference type="NCBIfam" id="TIGR04183">
    <property type="entry name" value="Por_Secre_tail"/>
    <property type="match status" value="1"/>
</dbReference>
<evidence type="ECO:0000259" key="5">
    <source>
        <dbReference type="PROSITE" id="PS50853"/>
    </source>
</evidence>
<dbReference type="Pfam" id="PF00431">
    <property type="entry name" value="CUB"/>
    <property type="match status" value="1"/>
</dbReference>
<comment type="caution">
    <text evidence="6">The sequence shown here is derived from an EMBL/GenBank/DDBJ whole genome shotgun (WGS) entry which is preliminary data.</text>
</comment>
<sequence length="1363" mass="148560">MKLKLHFFILISIFCSVYSVFSQNGFSCSTPNVINNLPYITTDNTSNYGDLYDVAQPSTCVANLTSNYMTGNDVFYAYSPTTDTVINIKMTPTSTFSGIFVYDGCTNVGVSCLAGVANSSASVRQISNVALSANHTYIIVISTFGPPQTCGYTLEVSNESCPTPTQLTSNTSTNANAVNLSWNQVVNNTLGYEVYWSTAGSSGAPTVQTVGTTVNTNQFTATNLDQNINYQFYVRSICSNNEKSGWSAPLNVLHINPFVCGNNFVDPGGVNTNYAANQNAVYTICPTTPGEVVTLSFIDFQLESNFDALYVFDGQTIQSPQISSSNGAGSVPGNLAGGFWGTTIPDPITATNPSGCLTFKFVSDGTSNYRGWNANIICSPVPTCTVPLTTTSNISYNSVSITNNTTSTNPLNWEVIVQPSTASFPTQATSGIPVNTNTYQAENLVFGTSYNVFSRTVCSSSDKSLWSAPRTFATLTCGSTNVVSINQITTTTANVNWIGNWSEAIQAKIVVQAANLPSPTPDIEGVSLNSSNYVIAGLTCNNSYKVYIRVLCNGSWGNWHQNSTFQTTACVLTTGHPNNLQLCDENATSFCFNLSANDSPILDNLNPSLYTISYHSTYQNATMQTNALPANYCVGIGSSTIYARLTNNQSLEYQIFNFTIKGVTSNQTIAIQNMVQCDDDADGSVIFNLTSNFTSTNPIAFYLTAADCIAQTNAITTPIHYTIPAQTVNFTIFIREIVNGCDNFYKFNLNAYTDCNLSYNCAQSNSLCGSLGVPFQNTHQNITADPGNAYGCLNSQPNPTWFYLPISTSGILNLKVEQNSNINFTGNVLDVDYIVYGPFSTPTGACSGGLTANKIVSCSYSANGVEYPVIPNAVAGEYYLIMTTNFSNQQGFIRINLQNNSQGDIECSGIRMISFLDNNNNGIKDNNEPNFPLGQFHYTKNDGAPHHITNPFGTHAIYDINPTNSYDLSYTITPAYSNSYQITTTNYNDVLVNVGNGLTNYYFPISITQNYTDLAATIIPLTTPRAGFNYKNLILYTNLGNQTIANGTINYVNDPATTITSISEPNAVTTSNGFTYNFTNLQPFQVKQVLVNLYVPPIPSVQINQLLTNTLIANNVTNDILLANNTSSSAQHIIASYDPNDKTEAHGDKILFSNFSENDYLTYTIRFENTGNASAINIEIKDSLNPKIDETSIRMVGASHNYTLDRTENQLSWKMNNIQLPVAVANSDIGKGYVTFQAKLKPGFNIGDIIPNNAQIYFDFNPAIITNTFNTELVATLGNENIQWNNAILFPNPASNQVQVKLTNNQNIQTIKIIDITGKELKTYTNLDNEFFTIPLNEYKTGVYIIEIISTNKTKSMSKLIIK</sequence>
<proteinExistence type="predicted"/>
<dbReference type="SMART" id="SM00060">
    <property type="entry name" value="FN3"/>
    <property type="match status" value="1"/>
</dbReference>
<reference evidence="6 7" key="1">
    <citation type="submission" date="2017-09" db="EMBL/GenBank/DDBJ databases">
        <title>Whole genomes of Flavobacteriaceae.</title>
        <authorList>
            <person name="Stine C."/>
            <person name="Li C."/>
            <person name="Tadesse D."/>
        </authorList>
    </citation>
    <scope>NUCLEOTIDE SEQUENCE [LARGE SCALE GENOMIC DNA]</scope>
    <source>
        <strain evidence="6 7">ATCC 35036</strain>
    </source>
</reference>
<dbReference type="InterPro" id="IPR055353">
    <property type="entry name" value="DUF7619"/>
</dbReference>
<evidence type="ECO:0000256" key="3">
    <source>
        <dbReference type="SAM" id="SignalP"/>
    </source>
</evidence>
<dbReference type="Gene3D" id="2.60.40.740">
    <property type="match status" value="1"/>
</dbReference>
<keyword evidence="2" id="KW-1015">Disulfide bond</keyword>
<evidence type="ECO:0000313" key="6">
    <source>
        <dbReference type="EMBL" id="PDS22997.1"/>
    </source>
</evidence>
<dbReference type="RefSeq" id="WP_097554603.1">
    <property type="nucleotide sequence ID" value="NZ_PCMW01000072.1"/>
</dbReference>
<dbReference type="SMART" id="SM00042">
    <property type="entry name" value="CUB"/>
    <property type="match status" value="1"/>
</dbReference>
<dbReference type="PROSITE" id="PS01180">
    <property type="entry name" value="CUB"/>
    <property type="match status" value="1"/>
</dbReference>
<dbReference type="InterPro" id="IPR003961">
    <property type="entry name" value="FN3_dom"/>
</dbReference>
<feature type="chain" id="PRO_5013931022" description="Secreted protein (Por secretion system target)" evidence="3">
    <location>
        <begin position="23"/>
        <end position="1363"/>
    </location>
</feature>
<keyword evidence="1 3" id="KW-0732">Signal</keyword>
<dbReference type="CDD" id="cd00041">
    <property type="entry name" value="CUB"/>
    <property type="match status" value="1"/>
</dbReference>
<dbReference type="EMBL" id="PCMW01000072">
    <property type="protein sequence ID" value="PDS22997.1"/>
    <property type="molecule type" value="Genomic_DNA"/>
</dbReference>
<evidence type="ECO:0008006" key="8">
    <source>
        <dbReference type="Google" id="ProtNLM"/>
    </source>
</evidence>
<dbReference type="Pfam" id="PF24595">
    <property type="entry name" value="DUF7619"/>
    <property type="match status" value="1"/>
</dbReference>
<dbReference type="SUPFAM" id="SSF49265">
    <property type="entry name" value="Fibronectin type III"/>
    <property type="match status" value="2"/>
</dbReference>
<feature type="domain" description="Fibronectin type-III" evidence="5">
    <location>
        <begin position="384"/>
        <end position="477"/>
    </location>
</feature>
<dbReference type="InterPro" id="IPR000859">
    <property type="entry name" value="CUB_dom"/>
</dbReference>
<evidence type="ECO:0000259" key="4">
    <source>
        <dbReference type="PROSITE" id="PS01180"/>
    </source>
</evidence>
<evidence type="ECO:0000313" key="7">
    <source>
        <dbReference type="Proteomes" id="UP000220828"/>
    </source>
</evidence>
<dbReference type="Pfam" id="PF18962">
    <property type="entry name" value="Por_Secre_tail"/>
    <property type="match status" value="1"/>
</dbReference>
<dbReference type="Proteomes" id="UP000220828">
    <property type="component" value="Unassembled WGS sequence"/>
</dbReference>
<feature type="domain" description="CUB" evidence="4">
    <location>
        <begin position="238"/>
        <end position="379"/>
    </location>
</feature>
<feature type="signal peptide" evidence="3">
    <location>
        <begin position="1"/>
        <end position="22"/>
    </location>
</feature>
<dbReference type="OrthoDB" id="1110367at2"/>
<gene>
    <name evidence="6" type="ORF">B0A77_12000</name>
</gene>
<dbReference type="InterPro" id="IPR013783">
    <property type="entry name" value="Ig-like_fold"/>
</dbReference>
<dbReference type="InterPro" id="IPR036116">
    <property type="entry name" value="FN3_sf"/>
</dbReference>
<feature type="domain" description="Fibronectin type-III" evidence="5">
    <location>
        <begin position="163"/>
        <end position="258"/>
    </location>
</feature>
<dbReference type="InterPro" id="IPR026444">
    <property type="entry name" value="Secre_tail"/>
</dbReference>
<name>A0A2H3K9N4_9FLAO</name>
<dbReference type="PROSITE" id="PS50853">
    <property type="entry name" value="FN3"/>
    <property type="match status" value="3"/>
</dbReference>